<gene>
    <name evidence="2" type="ORF">HJG52_11050</name>
</gene>
<dbReference type="EMBL" id="JABEPQ010000002">
    <property type="protein sequence ID" value="NNM46541.1"/>
    <property type="molecule type" value="Genomic_DNA"/>
</dbReference>
<evidence type="ECO:0008006" key="4">
    <source>
        <dbReference type="Google" id="ProtNLM"/>
    </source>
</evidence>
<feature type="transmembrane region" description="Helical" evidence="1">
    <location>
        <begin position="150"/>
        <end position="169"/>
    </location>
</feature>
<evidence type="ECO:0000256" key="1">
    <source>
        <dbReference type="SAM" id="Phobius"/>
    </source>
</evidence>
<feature type="transmembrane region" description="Helical" evidence="1">
    <location>
        <begin position="117"/>
        <end position="138"/>
    </location>
</feature>
<dbReference type="RefSeq" id="WP_171243636.1">
    <property type="nucleotide sequence ID" value="NZ_JABEPQ010000002.1"/>
</dbReference>
<proteinExistence type="predicted"/>
<evidence type="ECO:0000313" key="2">
    <source>
        <dbReference type="EMBL" id="NNM46541.1"/>
    </source>
</evidence>
<feature type="transmembrane region" description="Helical" evidence="1">
    <location>
        <begin position="90"/>
        <end position="111"/>
    </location>
</feature>
<comment type="caution">
    <text evidence="2">The sequence shown here is derived from an EMBL/GenBank/DDBJ whole genome shotgun (WGS) entry which is preliminary data.</text>
</comment>
<dbReference type="Proteomes" id="UP000588586">
    <property type="component" value="Unassembled WGS sequence"/>
</dbReference>
<protein>
    <recommendedName>
        <fullName evidence="4">DUF1700 domain-containing protein</fullName>
    </recommendedName>
</protein>
<feature type="transmembrane region" description="Helical" evidence="1">
    <location>
        <begin position="175"/>
        <end position="193"/>
    </location>
</feature>
<dbReference type="AlphaFoldDB" id="A0A849HJP1"/>
<dbReference type="Pfam" id="PF22564">
    <property type="entry name" value="HAAS"/>
    <property type="match status" value="1"/>
</dbReference>
<keyword evidence="1" id="KW-1133">Transmembrane helix</keyword>
<organism evidence="2 3">
    <name type="scientific">Knoellia koreensis</name>
    <dbReference type="NCBI Taxonomy" id="2730921"/>
    <lineage>
        <taxon>Bacteria</taxon>
        <taxon>Bacillati</taxon>
        <taxon>Actinomycetota</taxon>
        <taxon>Actinomycetes</taxon>
        <taxon>Micrococcales</taxon>
        <taxon>Intrasporangiaceae</taxon>
        <taxon>Knoellia</taxon>
    </lineage>
</organism>
<reference evidence="2 3" key="1">
    <citation type="submission" date="2020-04" db="EMBL/GenBank/DDBJ databases">
        <title>Knoellia sp. isolate from air conditioner.</title>
        <authorList>
            <person name="Chea S."/>
            <person name="Kim D.-U."/>
        </authorList>
    </citation>
    <scope>NUCLEOTIDE SEQUENCE [LARGE SCALE GENOMIC DNA]</scope>
    <source>
        <strain evidence="2 3">DB2414S</strain>
    </source>
</reference>
<accession>A0A849HJP1</accession>
<keyword evidence="1" id="KW-0812">Transmembrane</keyword>
<evidence type="ECO:0000313" key="3">
    <source>
        <dbReference type="Proteomes" id="UP000588586"/>
    </source>
</evidence>
<sequence length="203" mass="21202">MTAPTTHPLAAAYLRDLELLLHGVEPGERAEVLAGVREHLEGAVGPGASDDEVRAALAELGPPQAIADEAYAGRTAVGPTAPRPVPRWQALTSCALNVVGFALGAFSILVASGPAGILLRGTAWALPWCATVALSFMAPAWDRRDQWLSALIYPAWVATSAGLVALLTVTIDPSVFSVIPIVALCDFFVWRLVKLARAAAASS</sequence>
<keyword evidence="3" id="KW-1185">Reference proteome</keyword>
<name>A0A849HJP1_9MICO</name>
<keyword evidence="1" id="KW-0472">Membrane</keyword>